<dbReference type="NCBIfam" id="TIGR02532">
    <property type="entry name" value="IV_pilin_GFxxxE"/>
    <property type="match status" value="1"/>
</dbReference>
<organism evidence="2 3">
    <name type="scientific">Acinetobacter bereziniae</name>
    <name type="common">Acinetobacter genomosp. 10</name>
    <dbReference type="NCBI Taxonomy" id="106648"/>
    <lineage>
        <taxon>Bacteria</taxon>
        <taxon>Pseudomonadati</taxon>
        <taxon>Pseudomonadota</taxon>
        <taxon>Gammaproteobacteria</taxon>
        <taxon>Moraxellales</taxon>
        <taxon>Moraxellaceae</taxon>
        <taxon>Acinetobacter</taxon>
    </lineage>
</organism>
<keyword evidence="1" id="KW-0812">Transmembrane</keyword>
<comment type="caution">
    <text evidence="2">The sequence shown here is derived from an EMBL/GenBank/DDBJ whole genome shotgun (WGS) entry which is preliminary data.</text>
</comment>
<dbReference type="Gene3D" id="3.30.700.10">
    <property type="entry name" value="Glycoprotein, Type 4 Pilin"/>
    <property type="match status" value="1"/>
</dbReference>
<keyword evidence="1" id="KW-1133">Transmembrane helix</keyword>
<keyword evidence="1" id="KW-0472">Membrane</keyword>
<feature type="transmembrane region" description="Helical" evidence="1">
    <location>
        <begin position="21"/>
        <end position="42"/>
    </location>
</feature>
<name>A0A833UIS0_ACIBZ</name>
<evidence type="ECO:0000256" key="1">
    <source>
        <dbReference type="SAM" id="Phobius"/>
    </source>
</evidence>
<dbReference type="AlphaFoldDB" id="A0A833UIS0"/>
<proteinExistence type="predicted"/>
<dbReference type="InterPro" id="IPR045584">
    <property type="entry name" value="Pilin-like"/>
</dbReference>
<dbReference type="Proteomes" id="UP000490535">
    <property type="component" value="Unassembled WGS sequence"/>
</dbReference>
<dbReference type="SUPFAM" id="SSF54523">
    <property type="entry name" value="Pili subunits"/>
    <property type="match status" value="1"/>
</dbReference>
<protein>
    <submittedName>
        <fullName evidence="2">Fimbrial protein</fullName>
    </submittedName>
</protein>
<reference evidence="3" key="1">
    <citation type="journal article" date="2020" name="MBio">
        <title>Horizontal gene transfer to a defensive symbiont with a reduced genome amongst a multipartite beetle microbiome.</title>
        <authorList>
            <person name="Waterworth S.C."/>
            <person name="Florez L.V."/>
            <person name="Rees E.R."/>
            <person name="Hertweck C."/>
            <person name="Kaltenpoth M."/>
            <person name="Kwan J.C."/>
        </authorList>
    </citation>
    <scope>NUCLEOTIDE SEQUENCE [LARGE SCALE GENOMIC DNA]</scope>
</reference>
<dbReference type="EMBL" id="WNDP01000225">
    <property type="protein sequence ID" value="KAF1014444.1"/>
    <property type="molecule type" value="Genomic_DNA"/>
</dbReference>
<dbReference type="PROSITE" id="PS00409">
    <property type="entry name" value="PROKAR_NTER_METHYL"/>
    <property type="match status" value="1"/>
</dbReference>
<gene>
    <name evidence="2" type="primary">pilE_2</name>
    <name evidence="2" type="ORF">GAK29_04634</name>
</gene>
<sequence length="130" mass="14533">MMILYVKINRFITMQPKGFTLVELIIVVAIIGVMIGVATPFYRQYIHSANEKACLAEVQSYSNFVYYLLSTQNNEKITNPPDISACAYITNATSWNESTTNLIIEARTKNSSIVDIRCDLSKGANCTIIP</sequence>
<dbReference type="InterPro" id="IPR012902">
    <property type="entry name" value="N_methyl_site"/>
</dbReference>
<dbReference type="Pfam" id="PF07963">
    <property type="entry name" value="N_methyl"/>
    <property type="match status" value="1"/>
</dbReference>
<evidence type="ECO:0000313" key="3">
    <source>
        <dbReference type="Proteomes" id="UP000490535"/>
    </source>
</evidence>
<accession>A0A833UIS0</accession>
<evidence type="ECO:0000313" key="2">
    <source>
        <dbReference type="EMBL" id="KAF1014444.1"/>
    </source>
</evidence>